<reference evidence="2" key="1">
    <citation type="submission" date="2023-03" db="EMBL/GenBank/DDBJ databases">
        <title>Massive genome expansion in bonnet fungi (Mycena s.s.) driven by repeated elements and novel gene families across ecological guilds.</title>
        <authorList>
            <consortium name="Lawrence Berkeley National Laboratory"/>
            <person name="Harder C.B."/>
            <person name="Miyauchi S."/>
            <person name="Viragh M."/>
            <person name="Kuo A."/>
            <person name="Thoen E."/>
            <person name="Andreopoulos B."/>
            <person name="Lu D."/>
            <person name="Skrede I."/>
            <person name="Drula E."/>
            <person name="Henrissat B."/>
            <person name="Morin E."/>
            <person name="Kohler A."/>
            <person name="Barry K."/>
            <person name="LaButti K."/>
            <person name="Morin E."/>
            <person name="Salamov A."/>
            <person name="Lipzen A."/>
            <person name="Mereny Z."/>
            <person name="Hegedus B."/>
            <person name="Baldrian P."/>
            <person name="Stursova M."/>
            <person name="Weitz H."/>
            <person name="Taylor A."/>
            <person name="Grigoriev I.V."/>
            <person name="Nagy L.G."/>
            <person name="Martin F."/>
            <person name="Kauserud H."/>
        </authorList>
    </citation>
    <scope>NUCLEOTIDE SEQUENCE</scope>
    <source>
        <strain evidence="2">CBHHK188m</strain>
    </source>
</reference>
<feature type="compositionally biased region" description="Low complexity" evidence="1">
    <location>
        <begin position="93"/>
        <end position="120"/>
    </location>
</feature>
<sequence>MASSLNHHHENGPLPSAALTGPGTPGITTVSTCQIHMDHHRHLESLLDSALAMLTLIRENTTQTETQNFSPHLLEVLRVLNLHILPLHSTTLPTTMPTMNTATTVPSSAPTAPATYASAAQRPESPSTPENNTVKQSGLSRPSPSPSSSPTLHNTANHIIPEKKLPTR</sequence>
<comment type="caution">
    <text evidence="2">The sequence shown here is derived from an EMBL/GenBank/DDBJ whole genome shotgun (WGS) entry which is preliminary data.</text>
</comment>
<dbReference type="Proteomes" id="UP001215280">
    <property type="component" value="Unassembled WGS sequence"/>
</dbReference>
<evidence type="ECO:0000313" key="3">
    <source>
        <dbReference type="Proteomes" id="UP001215280"/>
    </source>
</evidence>
<dbReference type="AlphaFoldDB" id="A0AAD7IFK9"/>
<dbReference type="EMBL" id="JARJLG010000120">
    <property type="protein sequence ID" value="KAJ7741963.1"/>
    <property type="molecule type" value="Genomic_DNA"/>
</dbReference>
<evidence type="ECO:0000313" key="2">
    <source>
        <dbReference type="EMBL" id="KAJ7741963.1"/>
    </source>
</evidence>
<feature type="compositionally biased region" description="Low complexity" evidence="1">
    <location>
        <begin position="140"/>
        <end position="150"/>
    </location>
</feature>
<organism evidence="2 3">
    <name type="scientific">Mycena maculata</name>
    <dbReference type="NCBI Taxonomy" id="230809"/>
    <lineage>
        <taxon>Eukaryota</taxon>
        <taxon>Fungi</taxon>
        <taxon>Dikarya</taxon>
        <taxon>Basidiomycota</taxon>
        <taxon>Agaricomycotina</taxon>
        <taxon>Agaricomycetes</taxon>
        <taxon>Agaricomycetidae</taxon>
        <taxon>Agaricales</taxon>
        <taxon>Marasmiineae</taxon>
        <taxon>Mycenaceae</taxon>
        <taxon>Mycena</taxon>
    </lineage>
</organism>
<keyword evidence="3" id="KW-1185">Reference proteome</keyword>
<feature type="compositionally biased region" description="Polar residues" evidence="1">
    <location>
        <begin position="124"/>
        <end position="139"/>
    </location>
</feature>
<proteinExistence type="predicted"/>
<evidence type="ECO:0000256" key="1">
    <source>
        <dbReference type="SAM" id="MobiDB-lite"/>
    </source>
</evidence>
<name>A0AAD7IFK9_9AGAR</name>
<accession>A0AAD7IFK9</accession>
<gene>
    <name evidence="2" type="ORF">DFH07DRAFT_964740</name>
</gene>
<feature type="region of interest" description="Disordered" evidence="1">
    <location>
        <begin position="1"/>
        <end position="25"/>
    </location>
</feature>
<protein>
    <submittedName>
        <fullName evidence="2">Uncharacterized protein</fullName>
    </submittedName>
</protein>
<feature type="region of interest" description="Disordered" evidence="1">
    <location>
        <begin position="93"/>
        <end position="168"/>
    </location>
</feature>